<evidence type="ECO:0000313" key="1">
    <source>
        <dbReference type="Proteomes" id="UP000235220"/>
    </source>
</evidence>
<dbReference type="KEGG" id="jre:118348283"/>
<dbReference type="OrthoDB" id="1267182at2759"/>
<gene>
    <name evidence="2" type="primary">LOC118348283</name>
</gene>
<dbReference type="PANTHER" id="PTHR33710">
    <property type="entry name" value="BNAC02G09200D PROTEIN"/>
    <property type="match status" value="1"/>
</dbReference>
<dbReference type="InterPro" id="IPR036691">
    <property type="entry name" value="Endo/exonu/phosph_ase_sf"/>
</dbReference>
<keyword evidence="1" id="KW-1185">Reference proteome</keyword>
<dbReference type="RefSeq" id="XP_035545536.1">
    <property type="nucleotide sequence ID" value="XM_035689643.1"/>
</dbReference>
<dbReference type="SUPFAM" id="SSF56219">
    <property type="entry name" value="DNase I-like"/>
    <property type="match status" value="1"/>
</dbReference>
<dbReference type="GeneID" id="118348283"/>
<dbReference type="InParanoid" id="A0A6P9EDX3"/>
<name>A0A6P9EDX3_JUGRE</name>
<dbReference type="PANTHER" id="PTHR33710:SF62">
    <property type="entry name" value="DUF4283 DOMAIN PROTEIN"/>
    <property type="match status" value="1"/>
</dbReference>
<dbReference type="AlphaFoldDB" id="A0A6P9EDX3"/>
<organism evidence="1 2">
    <name type="scientific">Juglans regia</name>
    <name type="common">English walnut</name>
    <dbReference type="NCBI Taxonomy" id="51240"/>
    <lineage>
        <taxon>Eukaryota</taxon>
        <taxon>Viridiplantae</taxon>
        <taxon>Streptophyta</taxon>
        <taxon>Embryophyta</taxon>
        <taxon>Tracheophyta</taxon>
        <taxon>Spermatophyta</taxon>
        <taxon>Magnoliopsida</taxon>
        <taxon>eudicotyledons</taxon>
        <taxon>Gunneridae</taxon>
        <taxon>Pentapetalae</taxon>
        <taxon>rosids</taxon>
        <taxon>fabids</taxon>
        <taxon>Fagales</taxon>
        <taxon>Juglandaceae</taxon>
        <taxon>Juglans</taxon>
    </lineage>
</organism>
<dbReference type="Proteomes" id="UP000235220">
    <property type="component" value="Chromosome 4"/>
</dbReference>
<accession>A0A6P9EDX3</accession>
<reference evidence="2" key="1">
    <citation type="submission" date="2025-08" db="UniProtKB">
        <authorList>
            <consortium name="RefSeq"/>
        </authorList>
    </citation>
    <scope>IDENTIFICATION</scope>
    <source>
        <tissue evidence="2">Leaves</tissue>
    </source>
</reference>
<sequence length="158" mass="18330">MGWCIIDDFDEPISQDEKWGMRGESQMEEFRNVLSLGRLSDLGWRGTKYNWSNGHSNGSFVKKRLDHAVANQVWRMGYNKVEVETVVAWSSNHLPVLLSCYDDSSLEGRFERPFLYELSWDQEKECGDTVKEVWKRNEGMRGSLLSVQRSLKSCNQAL</sequence>
<evidence type="ECO:0000313" key="2">
    <source>
        <dbReference type="RefSeq" id="XP_035545536.1"/>
    </source>
</evidence>
<protein>
    <submittedName>
        <fullName evidence="2">Uncharacterized protein LOC118348283</fullName>
    </submittedName>
</protein>
<proteinExistence type="predicted"/>
<dbReference type="Gene3D" id="3.60.10.10">
    <property type="entry name" value="Endonuclease/exonuclease/phosphatase"/>
    <property type="match status" value="1"/>
</dbReference>